<sequence>MKMMEQDTPHEYDGQRSNTTSPRGCSSPPLSQPVAPRSRPTLRTRTRKKSAIACNTCRARRTKCDSQRPSCSYCQSRNVNCHYPQPVAAPETRYEVELSTIRQRLDHLTSILEGSSSPRPLPETSGAVDSTTTREQLTDFGNTPYKLLNTRRMMAALGLGEDIVDELTRLERIPLASLGATGASRLCFVQHHQAASALAAFFENVHIWYPILSPGFSKQYLSIISGPLTPSPNSCLVLLVAAVGLLAQEIVSNGELIESTHSSYFEAAMTMLPIVVSDCELTSVKCLVLISIYHCCLLKPYQAHNYCLIASSKIQNLLKSCASIEQCTPETHEQAVRVYWAVLLLESELGVNFDVANSGIWTLDEHVGLPDCSDTCQYDIGVGSPLAVLSPSSVSSTASADINKVQSYFLAEISMRRMLRRCNTAIGRGANGTICYAPGIAVELELQLDEWYNYLPEVIRFHLDFATTTFEVPLDECPLRNFLRVQYYCCKVAIYWPAVYQVMEDGIANGQLLDHCQKFFASYVQLMPSIIAAFHGCIVNRWTIFASIFTNTMAAMKAASTSCLYASSSPELYQCFALIRNVDERVIERSASLSLLRNDLMEKLVAG</sequence>
<dbReference type="RefSeq" id="XP_018126849.2">
    <property type="nucleotide sequence ID" value="XM_018278620.2"/>
</dbReference>
<dbReference type="PANTHER" id="PTHR47785">
    <property type="entry name" value="ZN(II)2CYS6 TRANSCRIPTION FACTOR (EUROFUNG)-RELATED-RELATED"/>
    <property type="match status" value="1"/>
</dbReference>
<dbReference type="PANTHER" id="PTHR47785:SF3">
    <property type="entry name" value="ZN(2)-C6 FUNGAL-TYPE DOMAIN-CONTAINING PROTEIN"/>
    <property type="match status" value="1"/>
</dbReference>
<dbReference type="InterPro" id="IPR007219">
    <property type="entry name" value="XnlR_reg_dom"/>
</dbReference>
<dbReference type="PROSITE" id="PS50048">
    <property type="entry name" value="ZN2_CY6_FUNGAL_2"/>
    <property type="match status" value="1"/>
</dbReference>
<feature type="compositionally biased region" description="Basic and acidic residues" evidence="3">
    <location>
        <begin position="1"/>
        <end position="14"/>
    </location>
</feature>
<reference evidence="6" key="2">
    <citation type="journal article" date="2018" name="Nat. Commun.">
        <title>Extreme sensitivity to ultraviolet light in the fungal pathogen causing white-nose syndrome of bats.</title>
        <authorList>
            <person name="Palmer J.M."/>
            <person name="Drees K.P."/>
            <person name="Foster J.T."/>
            <person name="Lindner D.L."/>
        </authorList>
    </citation>
    <scope>NUCLEOTIDE SEQUENCE [LARGE SCALE GENOMIC DNA]</scope>
    <source>
        <strain evidence="6">UAMH 10579</strain>
    </source>
</reference>
<evidence type="ECO:0000313" key="6">
    <source>
        <dbReference type="Proteomes" id="UP000091956"/>
    </source>
</evidence>
<dbReference type="CDD" id="cd00067">
    <property type="entry name" value="GAL4"/>
    <property type="match status" value="1"/>
</dbReference>
<proteinExistence type="predicted"/>
<dbReference type="InterPro" id="IPR001138">
    <property type="entry name" value="Zn2Cys6_DnaBD"/>
</dbReference>
<name>A0A1B8GBA5_9PEZI</name>
<dbReference type="GO" id="GO:0000981">
    <property type="term" value="F:DNA-binding transcription factor activity, RNA polymerase II-specific"/>
    <property type="evidence" value="ECO:0007669"/>
    <property type="project" value="InterPro"/>
</dbReference>
<evidence type="ECO:0000256" key="1">
    <source>
        <dbReference type="ARBA" id="ARBA00022723"/>
    </source>
</evidence>
<evidence type="ECO:0000313" key="5">
    <source>
        <dbReference type="EMBL" id="OBT93116.2"/>
    </source>
</evidence>
<evidence type="ECO:0000259" key="4">
    <source>
        <dbReference type="PROSITE" id="PS50048"/>
    </source>
</evidence>
<dbReference type="PROSITE" id="PS00463">
    <property type="entry name" value="ZN2_CY6_FUNGAL_1"/>
    <property type="match status" value="1"/>
</dbReference>
<dbReference type="EMBL" id="KV460257">
    <property type="protein sequence ID" value="OBT93116.2"/>
    <property type="molecule type" value="Genomic_DNA"/>
</dbReference>
<dbReference type="GO" id="GO:0006351">
    <property type="term" value="P:DNA-templated transcription"/>
    <property type="evidence" value="ECO:0007669"/>
    <property type="project" value="InterPro"/>
</dbReference>
<organism evidence="5 6">
    <name type="scientific">Pseudogymnoascus verrucosus</name>
    <dbReference type="NCBI Taxonomy" id="342668"/>
    <lineage>
        <taxon>Eukaryota</taxon>
        <taxon>Fungi</taxon>
        <taxon>Dikarya</taxon>
        <taxon>Ascomycota</taxon>
        <taxon>Pezizomycotina</taxon>
        <taxon>Leotiomycetes</taxon>
        <taxon>Thelebolales</taxon>
        <taxon>Thelebolaceae</taxon>
        <taxon>Pseudogymnoascus</taxon>
    </lineage>
</organism>
<dbReference type="AlphaFoldDB" id="A0A1B8GBA5"/>
<dbReference type="Pfam" id="PF00172">
    <property type="entry name" value="Zn_clus"/>
    <property type="match status" value="1"/>
</dbReference>
<dbReference type="SUPFAM" id="SSF57701">
    <property type="entry name" value="Zn2/Cys6 DNA-binding domain"/>
    <property type="match status" value="1"/>
</dbReference>
<feature type="domain" description="Zn(2)-C6 fungal-type" evidence="4">
    <location>
        <begin position="53"/>
        <end position="83"/>
    </location>
</feature>
<keyword evidence="6" id="KW-1185">Reference proteome</keyword>
<feature type="compositionally biased region" description="Basic residues" evidence="3">
    <location>
        <begin position="40"/>
        <end position="50"/>
    </location>
</feature>
<evidence type="ECO:0000256" key="3">
    <source>
        <dbReference type="SAM" id="MobiDB-lite"/>
    </source>
</evidence>
<feature type="region of interest" description="Disordered" evidence="3">
    <location>
        <begin position="1"/>
        <end position="50"/>
    </location>
</feature>
<dbReference type="GeneID" id="28842590"/>
<protein>
    <recommendedName>
        <fullName evidence="4">Zn(2)-C6 fungal-type domain-containing protein</fullName>
    </recommendedName>
</protein>
<gene>
    <name evidence="5" type="ORF">VE01_09204</name>
</gene>
<dbReference type="GO" id="GO:0003677">
    <property type="term" value="F:DNA binding"/>
    <property type="evidence" value="ECO:0007669"/>
    <property type="project" value="InterPro"/>
</dbReference>
<dbReference type="CDD" id="cd12148">
    <property type="entry name" value="fungal_TF_MHR"/>
    <property type="match status" value="1"/>
</dbReference>
<keyword evidence="2" id="KW-0539">Nucleus</keyword>
<dbReference type="Gene3D" id="4.10.240.10">
    <property type="entry name" value="Zn(2)-C6 fungal-type DNA-binding domain"/>
    <property type="match status" value="1"/>
</dbReference>
<reference evidence="5 6" key="1">
    <citation type="submission" date="2016-03" db="EMBL/GenBank/DDBJ databases">
        <title>Comparative genomics of Pseudogymnoascus destructans, the fungus causing white-nose syndrome of bats.</title>
        <authorList>
            <person name="Palmer J.M."/>
            <person name="Drees K.P."/>
            <person name="Foster J.T."/>
            <person name="Lindner D.L."/>
        </authorList>
    </citation>
    <scope>NUCLEOTIDE SEQUENCE [LARGE SCALE GENOMIC DNA]</scope>
    <source>
        <strain evidence="5 6">UAMH 10579</strain>
    </source>
</reference>
<keyword evidence="1" id="KW-0479">Metal-binding</keyword>
<dbReference type="InterPro" id="IPR053181">
    <property type="entry name" value="EcdB-like_regulator"/>
</dbReference>
<evidence type="ECO:0000256" key="2">
    <source>
        <dbReference type="ARBA" id="ARBA00023242"/>
    </source>
</evidence>
<accession>A0A1B8GBA5</accession>
<dbReference type="Proteomes" id="UP000091956">
    <property type="component" value="Unassembled WGS sequence"/>
</dbReference>
<feature type="compositionally biased region" description="Polar residues" evidence="3">
    <location>
        <begin position="15"/>
        <end position="24"/>
    </location>
</feature>
<feature type="region of interest" description="Disordered" evidence="3">
    <location>
        <begin position="112"/>
        <end position="133"/>
    </location>
</feature>
<dbReference type="Pfam" id="PF04082">
    <property type="entry name" value="Fungal_trans"/>
    <property type="match status" value="1"/>
</dbReference>
<dbReference type="GO" id="GO:0008270">
    <property type="term" value="F:zinc ion binding"/>
    <property type="evidence" value="ECO:0007669"/>
    <property type="project" value="InterPro"/>
</dbReference>
<dbReference type="InterPro" id="IPR036864">
    <property type="entry name" value="Zn2-C6_fun-type_DNA-bd_sf"/>
</dbReference>
<dbReference type="SMART" id="SM00066">
    <property type="entry name" value="GAL4"/>
    <property type="match status" value="1"/>
</dbReference>